<dbReference type="PANTHER" id="PTHR11717">
    <property type="entry name" value="LOW MOLECULAR WEIGHT PROTEIN TYROSINE PHOSPHATASE"/>
    <property type="match status" value="1"/>
</dbReference>
<dbReference type="AlphaFoldDB" id="A0A1E4TBZ6"/>
<sequence length="160" mass="18250">MSKEPISVGFCCLGNICRSPMAEAVFRHVVKTEGHIDKIKEIDSFGTGGWHEGESPDRRSSATCRKNGVSISHKARKVTKDDFERFDYILAMDEMNVNNLMQMRPKNSKAKVMLFGEFRRDQKLPKVVEDPYYGGSDGFQFNFEQIVDFSRGFIEKVLLA</sequence>
<name>A0A1E4TBZ6_9ASCO</name>
<dbReference type="PRINTS" id="PR00720">
    <property type="entry name" value="MAMMALPTPASE"/>
</dbReference>
<dbReference type="FunFam" id="3.40.50.2300:FF:000105">
    <property type="entry name" value="Low molecular weight phosphotyrosine protein"/>
    <property type="match status" value="1"/>
</dbReference>
<evidence type="ECO:0000256" key="3">
    <source>
        <dbReference type="ARBA" id="ARBA00011063"/>
    </source>
</evidence>
<dbReference type="InterPro" id="IPR002115">
    <property type="entry name" value="Tyr_Pase_low_mol_wt_mml"/>
</dbReference>
<feature type="non-terminal residue" evidence="11">
    <location>
        <position position="1"/>
    </location>
</feature>
<dbReference type="OrthoDB" id="3388at2759"/>
<dbReference type="InterPro" id="IPR023485">
    <property type="entry name" value="Ptyr_pPase"/>
</dbReference>
<evidence type="ECO:0000256" key="2">
    <source>
        <dbReference type="ARBA" id="ARBA00004496"/>
    </source>
</evidence>
<comment type="similarity">
    <text evidence="3">Belongs to the low molecular weight phosphotyrosine protein phosphatase family.</text>
</comment>
<comment type="subcellular location">
    <subcellularLocation>
        <location evidence="2">Cytoplasm</location>
    </subcellularLocation>
</comment>
<proteinExistence type="inferred from homology"/>
<evidence type="ECO:0000256" key="1">
    <source>
        <dbReference type="ARBA" id="ARBA00000032"/>
    </source>
</evidence>
<dbReference type="GO" id="GO:0003993">
    <property type="term" value="F:acid phosphatase activity"/>
    <property type="evidence" value="ECO:0007669"/>
    <property type="project" value="UniProtKB-EC"/>
</dbReference>
<reference evidence="12" key="1">
    <citation type="submission" date="2016-02" db="EMBL/GenBank/DDBJ databases">
        <title>Comparative genomics of biotechnologically important yeasts.</title>
        <authorList>
            <consortium name="DOE Joint Genome Institute"/>
            <person name="Riley R."/>
            <person name="Haridas S."/>
            <person name="Wolfe K.H."/>
            <person name="Lopes M.R."/>
            <person name="Hittinger C.T."/>
            <person name="Goker M."/>
            <person name="Salamov A."/>
            <person name="Wisecaver J."/>
            <person name="Long T.M."/>
            <person name="Aerts A.L."/>
            <person name="Barry K."/>
            <person name="Choi C."/>
            <person name="Clum A."/>
            <person name="Coughlan A.Y."/>
            <person name="Deshpande S."/>
            <person name="Douglass A.P."/>
            <person name="Hanson S.J."/>
            <person name="Klenk H.-P."/>
            <person name="Labutti K."/>
            <person name="Lapidus A."/>
            <person name="Lindquist E."/>
            <person name="Lipzen A."/>
            <person name="Meier-Kolthoff J.P."/>
            <person name="Ohm R.A."/>
            <person name="Otillar R.P."/>
            <person name="Pangilinan J."/>
            <person name="Peng Y."/>
            <person name="Rokas A."/>
            <person name="Rosa C.A."/>
            <person name="Scheuner C."/>
            <person name="Sibirny A.A."/>
            <person name="Slot J.C."/>
            <person name="Stielow J.B."/>
            <person name="Sun H."/>
            <person name="Kurtzman C.P."/>
            <person name="Blackwell M."/>
            <person name="Jeffries T.W."/>
            <person name="Grigoriev I.V."/>
        </authorList>
    </citation>
    <scope>NUCLEOTIDE SEQUENCE [LARGE SCALE GENOMIC DNA]</scope>
    <source>
        <strain evidence="12">NRRL Y-17796</strain>
    </source>
</reference>
<evidence type="ECO:0000313" key="11">
    <source>
        <dbReference type="EMBL" id="ODV89257.1"/>
    </source>
</evidence>
<comment type="catalytic activity">
    <reaction evidence="1">
        <text>a phosphate monoester + H2O = an alcohol + phosphate</text>
        <dbReference type="Rhea" id="RHEA:15017"/>
        <dbReference type="ChEBI" id="CHEBI:15377"/>
        <dbReference type="ChEBI" id="CHEBI:30879"/>
        <dbReference type="ChEBI" id="CHEBI:43474"/>
        <dbReference type="ChEBI" id="CHEBI:67140"/>
        <dbReference type="EC" id="3.1.3.2"/>
    </reaction>
</comment>
<dbReference type="Pfam" id="PF01451">
    <property type="entry name" value="LMWPc"/>
    <property type="match status" value="1"/>
</dbReference>
<dbReference type="InterPro" id="IPR017867">
    <property type="entry name" value="Tyr_phospatase_low_mol_wt"/>
</dbReference>
<dbReference type="Proteomes" id="UP000095023">
    <property type="component" value="Unassembled WGS sequence"/>
</dbReference>
<dbReference type="Gene3D" id="3.40.50.2300">
    <property type="match status" value="1"/>
</dbReference>
<keyword evidence="4" id="KW-0963">Cytoplasm</keyword>
<dbReference type="GO" id="GO:0005737">
    <property type="term" value="C:cytoplasm"/>
    <property type="evidence" value="ECO:0007669"/>
    <property type="project" value="UniProtKB-SubCell"/>
</dbReference>
<evidence type="ECO:0000256" key="8">
    <source>
        <dbReference type="PIRSR" id="PIRSR617867-1"/>
    </source>
</evidence>
<dbReference type="InterPro" id="IPR050438">
    <property type="entry name" value="LMW_PTPase"/>
</dbReference>
<feature type="active site" description="Proton donor" evidence="8">
    <location>
        <position position="130"/>
    </location>
</feature>
<keyword evidence="5" id="KW-0378">Hydrolase</keyword>
<accession>A0A1E4TBZ6</accession>
<keyword evidence="12" id="KW-1185">Reference proteome</keyword>
<feature type="region of interest" description="Disordered" evidence="9">
    <location>
        <begin position="47"/>
        <end position="66"/>
    </location>
</feature>
<evidence type="ECO:0000259" key="10">
    <source>
        <dbReference type="SMART" id="SM00226"/>
    </source>
</evidence>
<feature type="domain" description="Phosphotyrosine protein phosphatase I" evidence="10">
    <location>
        <begin position="6"/>
        <end position="156"/>
    </location>
</feature>
<comment type="catalytic activity">
    <reaction evidence="7">
        <text>O-phospho-L-tyrosyl-[protein] + H2O = L-tyrosyl-[protein] + phosphate</text>
        <dbReference type="Rhea" id="RHEA:10684"/>
        <dbReference type="Rhea" id="RHEA-COMP:10136"/>
        <dbReference type="Rhea" id="RHEA-COMP:20101"/>
        <dbReference type="ChEBI" id="CHEBI:15377"/>
        <dbReference type="ChEBI" id="CHEBI:43474"/>
        <dbReference type="ChEBI" id="CHEBI:46858"/>
        <dbReference type="ChEBI" id="CHEBI:61978"/>
        <dbReference type="EC" id="3.1.3.48"/>
    </reaction>
</comment>
<evidence type="ECO:0000256" key="9">
    <source>
        <dbReference type="SAM" id="MobiDB-lite"/>
    </source>
</evidence>
<feature type="active site" description="Nucleophile" evidence="8">
    <location>
        <position position="12"/>
    </location>
</feature>
<keyword evidence="6" id="KW-0904">Protein phosphatase</keyword>
<dbReference type="CDD" id="cd16343">
    <property type="entry name" value="LMWPTP"/>
    <property type="match status" value="1"/>
</dbReference>
<evidence type="ECO:0000256" key="4">
    <source>
        <dbReference type="ARBA" id="ARBA00022490"/>
    </source>
</evidence>
<organism evidence="11 12">
    <name type="scientific">Tortispora caseinolytica NRRL Y-17796</name>
    <dbReference type="NCBI Taxonomy" id="767744"/>
    <lineage>
        <taxon>Eukaryota</taxon>
        <taxon>Fungi</taxon>
        <taxon>Dikarya</taxon>
        <taxon>Ascomycota</taxon>
        <taxon>Saccharomycotina</taxon>
        <taxon>Trigonopsidomycetes</taxon>
        <taxon>Trigonopsidales</taxon>
        <taxon>Trigonopsidaceae</taxon>
        <taxon>Tortispora</taxon>
    </lineage>
</organism>
<evidence type="ECO:0000313" key="12">
    <source>
        <dbReference type="Proteomes" id="UP000095023"/>
    </source>
</evidence>
<dbReference type="InterPro" id="IPR036196">
    <property type="entry name" value="Ptyr_pPase_sf"/>
</dbReference>
<dbReference type="PRINTS" id="PR00719">
    <property type="entry name" value="LMWPTPASE"/>
</dbReference>
<feature type="active site" evidence="8">
    <location>
        <position position="18"/>
    </location>
</feature>
<dbReference type="PANTHER" id="PTHR11717:SF7">
    <property type="entry name" value="LOW MOLECULAR WEIGHT PHOSPHOTYROSINE PROTEIN PHOSPHATASE"/>
    <property type="match status" value="1"/>
</dbReference>
<protein>
    <recommendedName>
        <fullName evidence="10">Phosphotyrosine protein phosphatase I domain-containing protein</fullName>
    </recommendedName>
</protein>
<dbReference type="SUPFAM" id="SSF52788">
    <property type="entry name" value="Phosphotyrosine protein phosphatases I"/>
    <property type="match status" value="1"/>
</dbReference>
<dbReference type="GO" id="GO:0004726">
    <property type="term" value="F:non-membrane spanning protein tyrosine phosphatase activity"/>
    <property type="evidence" value="ECO:0007669"/>
    <property type="project" value="InterPro"/>
</dbReference>
<dbReference type="EMBL" id="KV453843">
    <property type="protein sequence ID" value="ODV89257.1"/>
    <property type="molecule type" value="Genomic_DNA"/>
</dbReference>
<gene>
    <name evidence="11" type="ORF">CANCADRAFT_65835</name>
</gene>
<feature type="compositionally biased region" description="Basic and acidic residues" evidence="9">
    <location>
        <begin position="51"/>
        <end position="60"/>
    </location>
</feature>
<evidence type="ECO:0000256" key="5">
    <source>
        <dbReference type="ARBA" id="ARBA00022801"/>
    </source>
</evidence>
<evidence type="ECO:0000256" key="6">
    <source>
        <dbReference type="ARBA" id="ARBA00022912"/>
    </source>
</evidence>
<evidence type="ECO:0000256" key="7">
    <source>
        <dbReference type="ARBA" id="ARBA00051722"/>
    </source>
</evidence>
<dbReference type="SMART" id="SM00226">
    <property type="entry name" value="LMWPc"/>
    <property type="match status" value="1"/>
</dbReference>